<organism evidence="7 8">
    <name type="scientific">Colocasia esculenta</name>
    <name type="common">Wild taro</name>
    <name type="synonym">Arum esculentum</name>
    <dbReference type="NCBI Taxonomy" id="4460"/>
    <lineage>
        <taxon>Eukaryota</taxon>
        <taxon>Viridiplantae</taxon>
        <taxon>Streptophyta</taxon>
        <taxon>Embryophyta</taxon>
        <taxon>Tracheophyta</taxon>
        <taxon>Spermatophyta</taxon>
        <taxon>Magnoliopsida</taxon>
        <taxon>Liliopsida</taxon>
        <taxon>Araceae</taxon>
        <taxon>Aroideae</taxon>
        <taxon>Colocasieae</taxon>
        <taxon>Colocasia</taxon>
    </lineage>
</organism>
<evidence type="ECO:0000256" key="3">
    <source>
        <dbReference type="PROSITE-ProRule" id="PRU01240"/>
    </source>
</evidence>
<dbReference type="Pfam" id="PF00082">
    <property type="entry name" value="Peptidase_S8"/>
    <property type="match status" value="1"/>
</dbReference>
<dbReference type="OrthoDB" id="2014869at2759"/>
<evidence type="ECO:0000313" key="7">
    <source>
        <dbReference type="EMBL" id="MQL89324.1"/>
    </source>
</evidence>
<gene>
    <name evidence="7" type="ORF">Taro_021891</name>
</gene>
<keyword evidence="2 4" id="KW-0732">Signal</keyword>
<feature type="domain" description="Peptidase S8/S53" evidence="5">
    <location>
        <begin position="160"/>
        <end position="313"/>
    </location>
</feature>
<dbReference type="InterPro" id="IPR010259">
    <property type="entry name" value="S8pro/Inhibitor_I9"/>
</dbReference>
<comment type="similarity">
    <text evidence="1 3">Belongs to the peptidase S8 family.</text>
</comment>
<proteinExistence type="inferred from homology"/>
<sequence>MASQKKTASLSPFAWPFLFFLLLHISGLPLAAAIDDDGGASTRDRKAYIVYMGELPKDISTADVEASHRDMLDRVIGRLISCPSVHDRHSGVSSTKILHSYKRSFNGFSDMLSEEEAKAITGLDGVVSIFPSENYKLHTTKSWDFINLPLSAARVPTVESDVIVGMLDTGISPESKSFDDTGYGPPPSKWKGTCQTSSNFKCNNKIVGSRVYHTVPTQSGDVESPMDTLGHGTHTASTVAGRQVAGVDLYGLAKGTARGGVPSARIAVYKVCWIDGCGGADILKAFDDAIADGVDILSVSLGVLRQNYSRTWSPSVHFMP</sequence>
<dbReference type="Proteomes" id="UP000652761">
    <property type="component" value="Unassembled WGS sequence"/>
</dbReference>
<feature type="chain" id="PRO_5032335906" description="Cucumisin" evidence="4">
    <location>
        <begin position="34"/>
        <end position="320"/>
    </location>
</feature>
<keyword evidence="8" id="KW-1185">Reference proteome</keyword>
<dbReference type="Pfam" id="PF05922">
    <property type="entry name" value="Inhibitor_I9"/>
    <property type="match status" value="1"/>
</dbReference>
<dbReference type="AlphaFoldDB" id="A0A843V6R9"/>
<dbReference type="InterPro" id="IPR045051">
    <property type="entry name" value="SBT"/>
</dbReference>
<evidence type="ECO:0000313" key="8">
    <source>
        <dbReference type="Proteomes" id="UP000652761"/>
    </source>
</evidence>
<dbReference type="Gene3D" id="3.40.50.200">
    <property type="entry name" value="Peptidase S8/S53 domain"/>
    <property type="match status" value="1"/>
</dbReference>
<reference evidence="7" key="1">
    <citation type="submission" date="2017-07" db="EMBL/GenBank/DDBJ databases">
        <title>Taro Niue Genome Assembly and Annotation.</title>
        <authorList>
            <person name="Atibalentja N."/>
            <person name="Keating K."/>
            <person name="Fields C.J."/>
        </authorList>
    </citation>
    <scope>NUCLEOTIDE SEQUENCE</scope>
    <source>
        <strain evidence="7">Niue_2</strain>
        <tissue evidence="7">Leaf</tissue>
    </source>
</reference>
<evidence type="ECO:0008006" key="9">
    <source>
        <dbReference type="Google" id="ProtNLM"/>
    </source>
</evidence>
<evidence type="ECO:0000256" key="4">
    <source>
        <dbReference type="SAM" id="SignalP"/>
    </source>
</evidence>
<name>A0A843V6R9_COLES</name>
<evidence type="ECO:0000256" key="1">
    <source>
        <dbReference type="ARBA" id="ARBA00011073"/>
    </source>
</evidence>
<dbReference type="PROSITE" id="PS51892">
    <property type="entry name" value="SUBTILASE"/>
    <property type="match status" value="1"/>
</dbReference>
<dbReference type="GO" id="GO:0006508">
    <property type="term" value="P:proteolysis"/>
    <property type="evidence" value="ECO:0007669"/>
    <property type="project" value="InterPro"/>
</dbReference>
<evidence type="ECO:0000256" key="2">
    <source>
        <dbReference type="ARBA" id="ARBA00022729"/>
    </source>
</evidence>
<evidence type="ECO:0000259" key="5">
    <source>
        <dbReference type="Pfam" id="PF00082"/>
    </source>
</evidence>
<dbReference type="PANTHER" id="PTHR10795">
    <property type="entry name" value="PROPROTEIN CONVERTASE SUBTILISIN/KEXIN"/>
    <property type="match status" value="1"/>
</dbReference>
<protein>
    <recommendedName>
        <fullName evidence="9">Cucumisin</fullName>
    </recommendedName>
</protein>
<comment type="caution">
    <text evidence="7">The sequence shown here is derived from an EMBL/GenBank/DDBJ whole genome shotgun (WGS) entry which is preliminary data.</text>
</comment>
<dbReference type="InterPro" id="IPR037045">
    <property type="entry name" value="S8pro/Inhibitor_I9_sf"/>
</dbReference>
<comment type="caution">
    <text evidence="3">Lacks conserved residue(s) required for the propagation of feature annotation.</text>
</comment>
<feature type="domain" description="Inhibitor I9" evidence="6">
    <location>
        <begin position="48"/>
        <end position="138"/>
    </location>
</feature>
<dbReference type="SUPFAM" id="SSF52743">
    <property type="entry name" value="Subtilisin-like"/>
    <property type="match status" value="1"/>
</dbReference>
<evidence type="ECO:0000259" key="6">
    <source>
        <dbReference type="Pfam" id="PF05922"/>
    </source>
</evidence>
<dbReference type="InterPro" id="IPR036852">
    <property type="entry name" value="Peptidase_S8/S53_dom_sf"/>
</dbReference>
<dbReference type="InterPro" id="IPR000209">
    <property type="entry name" value="Peptidase_S8/S53_dom"/>
</dbReference>
<dbReference type="Gene3D" id="3.30.70.80">
    <property type="entry name" value="Peptidase S8 propeptide/proteinase inhibitor I9"/>
    <property type="match status" value="1"/>
</dbReference>
<feature type="signal peptide" evidence="4">
    <location>
        <begin position="1"/>
        <end position="33"/>
    </location>
</feature>
<dbReference type="GO" id="GO:0004252">
    <property type="term" value="F:serine-type endopeptidase activity"/>
    <property type="evidence" value="ECO:0007669"/>
    <property type="project" value="InterPro"/>
</dbReference>
<accession>A0A843V6R9</accession>
<dbReference type="EMBL" id="NMUH01001138">
    <property type="protein sequence ID" value="MQL89324.1"/>
    <property type="molecule type" value="Genomic_DNA"/>
</dbReference>